<dbReference type="InterPro" id="IPR052017">
    <property type="entry name" value="TSUP"/>
</dbReference>
<accession>A0A143PSX5</accession>
<keyword evidence="7 8" id="KW-0472">Membrane</keyword>
<dbReference type="PATRIC" id="fig|1813736.3.peg.4943"/>
<dbReference type="Proteomes" id="UP000076079">
    <property type="component" value="Chromosome"/>
</dbReference>
<keyword evidence="6 8" id="KW-1133">Transmembrane helix</keyword>
<evidence type="ECO:0000256" key="4">
    <source>
        <dbReference type="ARBA" id="ARBA00022475"/>
    </source>
</evidence>
<keyword evidence="3" id="KW-0813">Transport</keyword>
<proteinExistence type="inferred from homology"/>
<feature type="transmembrane region" description="Helical" evidence="8">
    <location>
        <begin position="77"/>
        <end position="95"/>
    </location>
</feature>
<evidence type="ECO:0000256" key="3">
    <source>
        <dbReference type="ARBA" id="ARBA00022448"/>
    </source>
</evidence>
<dbReference type="EMBL" id="CP015136">
    <property type="protein sequence ID" value="AMY11436.1"/>
    <property type="molecule type" value="Genomic_DNA"/>
</dbReference>
<dbReference type="PANTHER" id="PTHR30269:SF37">
    <property type="entry name" value="MEMBRANE TRANSPORTER PROTEIN"/>
    <property type="match status" value="1"/>
</dbReference>
<evidence type="ECO:0000256" key="2">
    <source>
        <dbReference type="ARBA" id="ARBA00009142"/>
    </source>
</evidence>
<gene>
    <name evidence="9" type="ORF">LuPra_04686</name>
</gene>
<evidence type="ECO:0000313" key="10">
    <source>
        <dbReference type="Proteomes" id="UP000076079"/>
    </source>
</evidence>
<dbReference type="Pfam" id="PF01925">
    <property type="entry name" value="TauE"/>
    <property type="match status" value="1"/>
</dbReference>
<comment type="similarity">
    <text evidence="2 8">Belongs to the 4-toluene sulfonate uptake permease (TSUP) (TC 2.A.102) family.</text>
</comment>
<keyword evidence="5 8" id="KW-0812">Transmembrane</keyword>
<comment type="subcellular location">
    <subcellularLocation>
        <location evidence="1 8">Cell membrane</location>
        <topology evidence="1 8">Multi-pass membrane protein</topology>
    </subcellularLocation>
</comment>
<evidence type="ECO:0000256" key="6">
    <source>
        <dbReference type="ARBA" id="ARBA00022989"/>
    </source>
</evidence>
<name>A0A143PSX5_LUTPR</name>
<dbReference type="STRING" id="1855912.LuPra_04686"/>
<sequence>MAALLPGDALTLCSAALLIGLSKGGIGGPLPTMLATLMISHRVSVATAVALAVPMLMVGDAFALYTYWGTWDRKHTWALIPAGAVGVGIGLFLLRGLPDRSLRVGLGVAGLVVTGYKIFSHWRGHEHHKHRSWHGPLAGLLSGTASAMLNAGGPPITSYLLLQPMTPTVFMGTNTLFFATINLLKLPGSLAAGVVAPSALAWSMAFCPLVAIGVFLGRYVIRRIDAKVFDHIMTVVLVIACAWLIATAFI</sequence>
<keyword evidence="10" id="KW-1185">Reference proteome</keyword>
<reference evidence="9 10" key="1">
    <citation type="journal article" date="2016" name="Genome Announc.">
        <title>First Complete Genome Sequence of a Subdivision 6 Acidobacterium Strain.</title>
        <authorList>
            <person name="Huang S."/>
            <person name="Vieira S."/>
            <person name="Bunk B."/>
            <person name="Riedel T."/>
            <person name="Sproer C."/>
            <person name="Overmann J."/>
        </authorList>
    </citation>
    <scope>NUCLEOTIDE SEQUENCE [LARGE SCALE GENOMIC DNA]</scope>
    <source>
        <strain evidence="10">DSM 100886 HEG_-6_39</strain>
    </source>
</reference>
<feature type="transmembrane region" description="Helical" evidence="8">
    <location>
        <begin position="43"/>
        <end position="65"/>
    </location>
</feature>
<dbReference type="InterPro" id="IPR002781">
    <property type="entry name" value="TM_pro_TauE-like"/>
</dbReference>
<evidence type="ECO:0000256" key="8">
    <source>
        <dbReference type="RuleBase" id="RU363041"/>
    </source>
</evidence>
<feature type="transmembrane region" description="Helical" evidence="8">
    <location>
        <begin position="140"/>
        <end position="162"/>
    </location>
</feature>
<dbReference type="OrthoDB" id="9801058at2"/>
<dbReference type="AlphaFoldDB" id="A0A143PSX5"/>
<organism evidence="9 10">
    <name type="scientific">Luteitalea pratensis</name>
    <dbReference type="NCBI Taxonomy" id="1855912"/>
    <lineage>
        <taxon>Bacteria</taxon>
        <taxon>Pseudomonadati</taxon>
        <taxon>Acidobacteriota</taxon>
        <taxon>Vicinamibacteria</taxon>
        <taxon>Vicinamibacterales</taxon>
        <taxon>Vicinamibacteraceae</taxon>
        <taxon>Luteitalea</taxon>
    </lineage>
</organism>
<protein>
    <recommendedName>
        <fullName evidence="8">Probable membrane transporter protein</fullName>
    </recommendedName>
</protein>
<reference evidence="10" key="2">
    <citation type="submission" date="2016-04" db="EMBL/GenBank/DDBJ databases">
        <title>First Complete Genome Sequence of a Subdivision 6 Acidobacterium.</title>
        <authorList>
            <person name="Huang S."/>
            <person name="Vieira S."/>
            <person name="Bunk B."/>
            <person name="Riedel T."/>
            <person name="Sproeer C."/>
            <person name="Overmann J."/>
        </authorList>
    </citation>
    <scope>NUCLEOTIDE SEQUENCE [LARGE SCALE GENOMIC DNA]</scope>
    <source>
        <strain evidence="10">DSM 100886 HEG_-6_39</strain>
    </source>
</reference>
<dbReference type="GO" id="GO:0005886">
    <property type="term" value="C:plasma membrane"/>
    <property type="evidence" value="ECO:0007669"/>
    <property type="project" value="UniProtKB-SubCell"/>
</dbReference>
<feature type="transmembrane region" description="Helical" evidence="8">
    <location>
        <begin position="101"/>
        <end position="119"/>
    </location>
</feature>
<evidence type="ECO:0000256" key="7">
    <source>
        <dbReference type="ARBA" id="ARBA00023136"/>
    </source>
</evidence>
<dbReference type="RefSeq" id="WP_110172984.1">
    <property type="nucleotide sequence ID" value="NZ_CP015136.1"/>
</dbReference>
<keyword evidence="4 8" id="KW-1003">Cell membrane</keyword>
<feature type="transmembrane region" description="Helical" evidence="8">
    <location>
        <begin position="228"/>
        <end position="249"/>
    </location>
</feature>
<dbReference type="KEGG" id="abac:LuPra_04686"/>
<dbReference type="PANTHER" id="PTHR30269">
    <property type="entry name" value="TRANSMEMBRANE PROTEIN YFCA"/>
    <property type="match status" value="1"/>
</dbReference>
<feature type="transmembrane region" description="Helical" evidence="8">
    <location>
        <begin position="199"/>
        <end position="221"/>
    </location>
</feature>
<evidence type="ECO:0000256" key="5">
    <source>
        <dbReference type="ARBA" id="ARBA00022692"/>
    </source>
</evidence>
<evidence type="ECO:0000313" key="9">
    <source>
        <dbReference type="EMBL" id="AMY11436.1"/>
    </source>
</evidence>
<evidence type="ECO:0000256" key="1">
    <source>
        <dbReference type="ARBA" id="ARBA00004651"/>
    </source>
</evidence>